<dbReference type="PANTHER" id="PTHR34144">
    <property type="entry name" value="CHROMOSOME 8, WHOLE GENOME SHOTGUN SEQUENCE"/>
    <property type="match status" value="1"/>
</dbReference>
<feature type="transmembrane region" description="Helical" evidence="2">
    <location>
        <begin position="65"/>
        <end position="84"/>
    </location>
</feature>
<evidence type="ECO:0000313" key="3">
    <source>
        <dbReference type="EMBL" id="KZV92481.1"/>
    </source>
</evidence>
<proteinExistence type="predicted"/>
<evidence type="ECO:0000256" key="2">
    <source>
        <dbReference type="SAM" id="Phobius"/>
    </source>
</evidence>
<evidence type="ECO:0008006" key="5">
    <source>
        <dbReference type="Google" id="ProtNLM"/>
    </source>
</evidence>
<dbReference type="STRING" id="1314781.A0A165HUH7"/>
<dbReference type="InterPro" id="IPR021047">
    <property type="entry name" value="Mannosyltransferase_CMT1"/>
</dbReference>
<feature type="compositionally biased region" description="Acidic residues" evidence="1">
    <location>
        <begin position="25"/>
        <end position="34"/>
    </location>
</feature>
<dbReference type="Pfam" id="PF11735">
    <property type="entry name" value="CAP59_mtransfer"/>
    <property type="match status" value="1"/>
</dbReference>
<dbReference type="InParanoid" id="A0A165HUH7"/>
<dbReference type="OrthoDB" id="262547at2759"/>
<feature type="region of interest" description="Disordered" evidence="1">
    <location>
        <begin position="1"/>
        <end position="51"/>
    </location>
</feature>
<organism evidence="3 4">
    <name type="scientific">Exidia glandulosa HHB12029</name>
    <dbReference type="NCBI Taxonomy" id="1314781"/>
    <lineage>
        <taxon>Eukaryota</taxon>
        <taxon>Fungi</taxon>
        <taxon>Dikarya</taxon>
        <taxon>Basidiomycota</taxon>
        <taxon>Agaricomycotina</taxon>
        <taxon>Agaricomycetes</taxon>
        <taxon>Auriculariales</taxon>
        <taxon>Exidiaceae</taxon>
        <taxon>Exidia</taxon>
    </lineage>
</organism>
<reference evidence="3 4" key="1">
    <citation type="journal article" date="2016" name="Mol. Biol. Evol.">
        <title>Comparative Genomics of Early-Diverging Mushroom-Forming Fungi Provides Insights into the Origins of Lignocellulose Decay Capabilities.</title>
        <authorList>
            <person name="Nagy L.G."/>
            <person name="Riley R."/>
            <person name="Tritt A."/>
            <person name="Adam C."/>
            <person name="Daum C."/>
            <person name="Floudas D."/>
            <person name="Sun H."/>
            <person name="Yadav J.S."/>
            <person name="Pangilinan J."/>
            <person name="Larsson K.H."/>
            <person name="Matsuura K."/>
            <person name="Barry K."/>
            <person name="Labutti K."/>
            <person name="Kuo R."/>
            <person name="Ohm R.A."/>
            <person name="Bhattacharya S.S."/>
            <person name="Shirouzu T."/>
            <person name="Yoshinaga Y."/>
            <person name="Martin F.M."/>
            <person name="Grigoriev I.V."/>
            <person name="Hibbett D.S."/>
        </authorList>
    </citation>
    <scope>NUCLEOTIDE SEQUENCE [LARGE SCALE GENOMIC DNA]</scope>
    <source>
        <strain evidence="3 4">HHB12029</strain>
    </source>
</reference>
<keyword evidence="4" id="KW-1185">Reference proteome</keyword>
<keyword evidence="2" id="KW-0812">Transmembrane</keyword>
<keyword evidence="2" id="KW-0472">Membrane</keyword>
<dbReference type="AlphaFoldDB" id="A0A165HUH7"/>
<dbReference type="EMBL" id="KV426007">
    <property type="protein sequence ID" value="KZV92481.1"/>
    <property type="molecule type" value="Genomic_DNA"/>
</dbReference>
<dbReference type="Proteomes" id="UP000077266">
    <property type="component" value="Unassembled WGS sequence"/>
</dbReference>
<name>A0A165HUH7_EXIGL</name>
<evidence type="ECO:0000313" key="4">
    <source>
        <dbReference type="Proteomes" id="UP000077266"/>
    </source>
</evidence>
<gene>
    <name evidence="3" type="ORF">EXIGLDRAFT_614361</name>
</gene>
<evidence type="ECO:0000256" key="1">
    <source>
        <dbReference type="SAM" id="MobiDB-lite"/>
    </source>
</evidence>
<dbReference type="PANTHER" id="PTHR34144:SF7">
    <property type="entry name" value="EXPORT PROTEIN (CAP59), PUTATIVE (AFU_ORTHOLOGUE AFUA_7G05020)-RELATED"/>
    <property type="match status" value="1"/>
</dbReference>
<keyword evidence="2" id="KW-1133">Transmembrane helix</keyword>
<sequence>MHPNGAARQNNVELAPLATGYRDDAGDDSDDEAYDPAIHAPIQQPGGRSASAKRHARRLTCLPRLWHAALALYVALAAFGVYMLKTYEQPDDIKWRPQLLEALRNPRSQGYHTGEKIFIAANFFNNERILPYWTREMSKVITYLGTQNVYVSIFESYSHDQTPALLDAFAENLKRMGVEHSVITRDTSIPKPNTGITNNNRISFLSAVRNKVMAPLYERGGFDRVLFSNDIYVEAESVIALLRARNGDWDMVCSLDFNYWGLYDAWVIRDRLGGLASAIWPYFLEEVGMGAVERGEPAPVFSCWNGIVGMRADPFYTAEQRKNMTHPKLSDKPLDPPLPPSHPSYEPFKIVPPALAPPLRFRTSVEGKECFSSECFLIPYDFRRQFLLDKIFVVPTVLVAYEWDYYVWYRWVIRHWLVKWYIENIERGDGYQRTRVTMGPKEHVYVWDGGHCFPVRRLRAFESMWTDDSLSVLILRSRSHLRFALVLGYRLRLAGWPADVE</sequence>
<accession>A0A165HUH7</accession>
<protein>
    <recommendedName>
        <fullName evidence="5">Glycosyltransferase family 69 protein</fullName>
    </recommendedName>
</protein>